<accession>A0A8H7BEM3</accession>
<dbReference type="GeneID" id="62200526"/>
<dbReference type="AlphaFoldDB" id="A0A8H7BEM3"/>
<gene>
    <name evidence="1" type="ORF">GT037_002301</name>
</gene>
<reference evidence="1" key="1">
    <citation type="submission" date="2020-01" db="EMBL/GenBank/DDBJ databases">
        <authorList>
            <person name="Feng Z.H.Z."/>
        </authorList>
    </citation>
    <scope>NUCLEOTIDE SEQUENCE</scope>
    <source>
        <strain evidence="1">CBS107.38</strain>
    </source>
</reference>
<dbReference type="RefSeq" id="XP_038790640.1">
    <property type="nucleotide sequence ID" value="XM_038927348.1"/>
</dbReference>
<dbReference type="EMBL" id="JAAABM010000002">
    <property type="protein sequence ID" value="KAF7680650.1"/>
    <property type="molecule type" value="Genomic_DNA"/>
</dbReference>
<sequence>WHNDLNSQGSSKVQRTLAISSKVTRLKTSKNSRSPLSRTFLLNRLDKANHRPLLFTTTRRFRGEWTGRASRTIRQKRRKHSRTIHPISNGTECRILSRWKICHQNS</sequence>
<reference evidence="1" key="2">
    <citation type="submission" date="2020-08" db="EMBL/GenBank/DDBJ databases">
        <title>Draft Genome Sequence of Cumin Blight Pathogen Alternaria burnsii.</title>
        <authorList>
            <person name="Feng Z."/>
        </authorList>
    </citation>
    <scope>NUCLEOTIDE SEQUENCE</scope>
    <source>
        <strain evidence="1">CBS107.38</strain>
    </source>
</reference>
<comment type="caution">
    <text evidence="1">The sequence shown here is derived from an EMBL/GenBank/DDBJ whole genome shotgun (WGS) entry which is preliminary data.</text>
</comment>
<evidence type="ECO:0000313" key="2">
    <source>
        <dbReference type="Proteomes" id="UP000596902"/>
    </source>
</evidence>
<feature type="non-terminal residue" evidence="1">
    <location>
        <position position="1"/>
    </location>
</feature>
<dbReference type="Proteomes" id="UP000596902">
    <property type="component" value="Unassembled WGS sequence"/>
</dbReference>
<proteinExistence type="predicted"/>
<keyword evidence="2" id="KW-1185">Reference proteome</keyword>
<protein>
    <submittedName>
        <fullName evidence="1">Uncharacterized protein</fullName>
    </submittedName>
</protein>
<organism evidence="1 2">
    <name type="scientific">Alternaria burnsii</name>
    <dbReference type="NCBI Taxonomy" id="1187904"/>
    <lineage>
        <taxon>Eukaryota</taxon>
        <taxon>Fungi</taxon>
        <taxon>Dikarya</taxon>
        <taxon>Ascomycota</taxon>
        <taxon>Pezizomycotina</taxon>
        <taxon>Dothideomycetes</taxon>
        <taxon>Pleosporomycetidae</taxon>
        <taxon>Pleosporales</taxon>
        <taxon>Pleosporineae</taxon>
        <taxon>Pleosporaceae</taxon>
        <taxon>Alternaria</taxon>
        <taxon>Alternaria sect. Alternaria</taxon>
    </lineage>
</organism>
<name>A0A8H7BEM3_9PLEO</name>
<evidence type="ECO:0000313" key="1">
    <source>
        <dbReference type="EMBL" id="KAF7680650.1"/>
    </source>
</evidence>